<name>A0A834TK65_9FABA</name>
<dbReference type="OrthoDB" id="1435349at2759"/>
<evidence type="ECO:0000313" key="1">
    <source>
        <dbReference type="EMBL" id="KAF7823628.1"/>
    </source>
</evidence>
<gene>
    <name evidence="1" type="ORF">G2W53_021772</name>
</gene>
<comment type="caution">
    <text evidence="1">The sequence shown here is derived from an EMBL/GenBank/DDBJ whole genome shotgun (WGS) entry which is preliminary data.</text>
</comment>
<reference evidence="1" key="1">
    <citation type="submission" date="2020-09" db="EMBL/GenBank/DDBJ databases">
        <title>Genome-Enabled Discovery of Anthraquinone Biosynthesis in Senna tora.</title>
        <authorList>
            <person name="Kang S.-H."/>
            <person name="Pandey R.P."/>
            <person name="Lee C.-M."/>
            <person name="Sim J.-S."/>
            <person name="Jeong J.-T."/>
            <person name="Choi B.-S."/>
            <person name="Jung M."/>
            <person name="Ginzburg D."/>
            <person name="Zhao K."/>
            <person name="Won S.Y."/>
            <person name="Oh T.-J."/>
            <person name="Yu Y."/>
            <person name="Kim N.-H."/>
            <person name="Lee O.R."/>
            <person name="Lee T.-H."/>
            <person name="Bashyal P."/>
            <person name="Kim T.-S."/>
            <person name="Lee W.-H."/>
            <person name="Kawkins C."/>
            <person name="Kim C.-K."/>
            <person name="Kim J.S."/>
            <person name="Ahn B.O."/>
            <person name="Rhee S.Y."/>
            <person name="Sohng J.K."/>
        </authorList>
    </citation>
    <scope>NUCLEOTIDE SEQUENCE</scope>
    <source>
        <tissue evidence="1">Leaf</tissue>
    </source>
</reference>
<dbReference type="Proteomes" id="UP000634136">
    <property type="component" value="Unassembled WGS sequence"/>
</dbReference>
<evidence type="ECO:0000313" key="2">
    <source>
        <dbReference type="Proteomes" id="UP000634136"/>
    </source>
</evidence>
<accession>A0A834TK65</accession>
<dbReference type="EMBL" id="JAAIUW010000007">
    <property type="protein sequence ID" value="KAF7823628.1"/>
    <property type="molecule type" value="Genomic_DNA"/>
</dbReference>
<organism evidence="1 2">
    <name type="scientific">Senna tora</name>
    <dbReference type="NCBI Taxonomy" id="362788"/>
    <lineage>
        <taxon>Eukaryota</taxon>
        <taxon>Viridiplantae</taxon>
        <taxon>Streptophyta</taxon>
        <taxon>Embryophyta</taxon>
        <taxon>Tracheophyta</taxon>
        <taxon>Spermatophyta</taxon>
        <taxon>Magnoliopsida</taxon>
        <taxon>eudicotyledons</taxon>
        <taxon>Gunneridae</taxon>
        <taxon>Pentapetalae</taxon>
        <taxon>rosids</taxon>
        <taxon>fabids</taxon>
        <taxon>Fabales</taxon>
        <taxon>Fabaceae</taxon>
        <taxon>Caesalpinioideae</taxon>
        <taxon>Cassia clade</taxon>
        <taxon>Senna</taxon>
    </lineage>
</organism>
<protein>
    <submittedName>
        <fullName evidence="1">Putative ribonuclease H protein At1g65750 family</fullName>
    </submittedName>
</protein>
<proteinExistence type="predicted"/>
<dbReference type="AlphaFoldDB" id="A0A834TK65"/>
<keyword evidence="2" id="KW-1185">Reference proteome</keyword>
<dbReference type="PANTHER" id="PTHR33116:SF75">
    <property type="entry name" value="RIBONUCLEASE H PROTEIN"/>
    <property type="match status" value="1"/>
</dbReference>
<sequence length="201" mass="22966">MQTTVLPSKVFEEIEKRNGAFIWGDSDTNKKVLLVSWSSMCKTKPNGGLGLRHVIEQNKAFMVKLGNFDSWKHVQDGMVWRIGDGKTVRFWSDPWLPNVSIFCSLLRFVIVFPPCYTTLSDRLSWKHSKDGSFSTRTANHAITGETMGKRGLTVNDTCSRCNLASEDLIHMLRDCNKVKFIWLKLVHPTVPILFIPFSSWL</sequence>
<dbReference type="PANTHER" id="PTHR33116">
    <property type="entry name" value="REVERSE TRANSCRIPTASE ZINC-BINDING DOMAIN-CONTAINING PROTEIN-RELATED-RELATED"/>
    <property type="match status" value="1"/>
</dbReference>